<feature type="compositionally biased region" description="Gly residues" evidence="1">
    <location>
        <begin position="372"/>
        <end position="382"/>
    </location>
</feature>
<proteinExistence type="predicted"/>
<comment type="caution">
    <text evidence="4">The sequence shown here is derived from an EMBL/GenBank/DDBJ whole genome shotgun (WGS) entry which is preliminary data.</text>
</comment>
<evidence type="ECO:0000259" key="3">
    <source>
        <dbReference type="Pfam" id="PF18915"/>
    </source>
</evidence>
<keyword evidence="2" id="KW-1133">Transmembrane helix</keyword>
<dbReference type="AlphaFoldDB" id="A0A5C4VKE9"/>
<dbReference type="Proteomes" id="UP000313231">
    <property type="component" value="Unassembled WGS sequence"/>
</dbReference>
<dbReference type="Pfam" id="PF18915">
    <property type="entry name" value="DUF5667"/>
    <property type="match status" value="1"/>
</dbReference>
<name>A0A5C4VKE9_9ACTN</name>
<dbReference type="InterPro" id="IPR043725">
    <property type="entry name" value="DUF5667"/>
</dbReference>
<gene>
    <name evidence="4" type="ORF">FHP29_19135</name>
</gene>
<sequence length="382" mass="39424">MRGNAWSRGAEEFEALVSGTAGDASTQPAHAELLELVAALRAVPPVTARPEFVSSLRTQLLAAAEREPARAEEDLAARLTPRQRRGSRERRLAAVIGGFAVVSATGSMAMASQDALPGDVLYPVKRAIENAQTNLQPDGAAKADALIAHAESRLDELQSLMAGDPDPDEINATLQDFTDQARQASEFALDDYAATGEADRIADLRAFAAESMHALAALGPVAPSESRAPLITATQTIRQIDAAAWEACPGCADGAVAEMPDFATLPLSQVLSGDITASVTETEPLAPKKKDKAPKAPAATGPSASVEPQLPAPDDIPKIPDATKVPKGPLGETVEGVTRGLTGTLGGQQPQPTDSTTEAPSLTGSLVDGVNGLLGGLLGTNQ</sequence>
<feature type="compositionally biased region" description="Polar residues" evidence="1">
    <location>
        <begin position="354"/>
        <end position="364"/>
    </location>
</feature>
<dbReference type="RefSeq" id="WP_139624468.1">
    <property type="nucleotide sequence ID" value="NZ_VDMP01000027.1"/>
</dbReference>
<evidence type="ECO:0000313" key="5">
    <source>
        <dbReference type="Proteomes" id="UP000313231"/>
    </source>
</evidence>
<dbReference type="EMBL" id="VDMP01000027">
    <property type="protein sequence ID" value="TNM36281.1"/>
    <property type="molecule type" value="Genomic_DNA"/>
</dbReference>
<keyword evidence="2" id="KW-0812">Transmembrane</keyword>
<feature type="compositionally biased region" description="Low complexity" evidence="1">
    <location>
        <begin position="331"/>
        <end position="353"/>
    </location>
</feature>
<keyword evidence="2" id="KW-0472">Membrane</keyword>
<evidence type="ECO:0000256" key="2">
    <source>
        <dbReference type="SAM" id="Phobius"/>
    </source>
</evidence>
<organism evidence="4 5">
    <name type="scientific">Nocardioides albidus</name>
    <dbReference type="NCBI Taxonomy" id="1517589"/>
    <lineage>
        <taxon>Bacteria</taxon>
        <taxon>Bacillati</taxon>
        <taxon>Actinomycetota</taxon>
        <taxon>Actinomycetes</taxon>
        <taxon>Propionibacteriales</taxon>
        <taxon>Nocardioidaceae</taxon>
        <taxon>Nocardioides</taxon>
    </lineage>
</organism>
<evidence type="ECO:0000256" key="1">
    <source>
        <dbReference type="SAM" id="MobiDB-lite"/>
    </source>
</evidence>
<feature type="region of interest" description="Disordered" evidence="1">
    <location>
        <begin position="281"/>
        <end position="382"/>
    </location>
</feature>
<evidence type="ECO:0000313" key="4">
    <source>
        <dbReference type="EMBL" id="TNM36281.1"/>
    </source>
</evidence>
<reference evidence="4 5" key="1">
    <citation type="journal article" date="2016" name="Int. J. Syst. Evol. Microbiol.">
        <title>Nocardioides albidus sp. nov., an actinobacterium isolated from garden soil.</title>
        <authorList>
            <person name="Singh H."/>
            <person name="Du J."/>
            <person name="Trinh H."/>
            <person name="Won K."/>
            <person name="Yang J.E."/>
            <person name="Yin C."/>
            <person name="Kook M."/>
            <person name="Yi T.H."/>
        </authorList>
    </citation>
    <scope>NUCLEOTIDE SEQUENCE [LARGE SCALE GENOMIC DNA]</scope>
    <source>
        <strain evidence="4 5">CCTCC AB 2015297</strain>
    </source>
</reference>
<feature type="domain" description="DUF5667" evidence="3">
    <location>
        <begin position="115"/>
        <end position="210"/>
    </location>
</feature>
<dbReference type="OrthoDB" id="3402808at2"/>
<protein>
    <recommendedName>
        <fullName evidence="3">DUF5667 domain-containing protein</fullName>
    </recommendedName>
</protein>
<accession>A0A5C4VKE9</accession>
<feature type="transmembrane region" description="Helical" evidence="2">
    <location>
        <begin position="92"/>
        <end position="111"/>
    </location>
</feature>
<keyword evidence="5" id="KW-1185">Reference proteome</keyword>